<keyword evidence="2" id="KW-0472">Membrane</keyword>
<reference evidence="3" key="1">
    <citation type="submission" date="2021-02" db="EMBL/GenBank/DDBJ databases">
        <authorList>
            <person name="Palmer J.M."/>
        </authorList>
    </citation>
    <scope>NUCLEOTIDE SEQUENCE</scope>
    <source>
        <strain evidence="3">SCRP734</strain>
    </source>
</reference>
<feature type="transmembrane region" description="Helical" evidence="2">
    <location>
        <begin position="33"/>
        <end position="53"/>
    </location>
</feature>
<dbReference type="EMBL" id="JAGDFM010000071">
    <property type="protein sequence ID" value="KAG7387830.1"/>
    <property type="molecule type" value="Genomic_DNA"/>
</dbReference>
<feature type="transmembrane region" description="Helical" evidence="2">
    <location>
        <begin position="160"/>
        <end position="179"/>
    </location>
</feature>
<evidence type="ECO:0008006" key="5">
    <source>
        <dbReference type="Google" id="ProtNLM"/>
    </source>
</evidence>
<dbReference type="Proteomes" id="UP000694044">
    <property type="component" value="Unassembled WGS sequence"/>
</dbReference>
<sequence length="531" mass="59558">MQSSSTCRSAAPSRTRQIRLALDAVGRVLRNSVLCVAIGWLCGYCFTLGNLFAGQSPGQQSIASFSAANIGWFWGIFSACMITIMSTKLLPEQFVDIAGTRVGSVDFTTNSHRKLNLPQCIQKVVVPMTPHLALAAVGAVGGDFVVYSLMPTGWRCFKPILYISAFWGFYILVVADVYARRIFQTETVRGLTRRQVDHEKRHRWYWPPSFDQILRVYRHNLPLMAFPLIAIVYVHVHSQFIGGTGRWGLLAFACISIILRLMLQELAKHLMLAMRRPVPRRYMVALVSTPTILVDTQVRMLLLQQDNVNVSVAGTVLFAVFEVIVRVVKSVIAERQTRGPPLDLSRRRSTSANLPRVFKPDHKTKSVQVLPAAKAKPTDREVGETKTRSRHNSMELTSAEVEERRRKRRILHAAEIYADMYAEYIALGCSYAILFFYRSHPQFEFTIFLTESSDQASSSTAGDAMSQEQSLMLLGSLQMSVEVVVDFLASALEAAQGVEFTSINQNDPFLIFFLAMLTFSNVAISAGMYMR</sequence>
<gene>
    <name evidence="3" type="ORF">PHYPSEUDO_013601</name>
</gene>
<organism evidence="3 4">
    <name type="scientific">Phytophthora pseudosyringae</name>
    <dbReference type="NCBI Taxonomy" id="221518"/>
    <lineage>
        <taxon>Eukaryota</taxon>
        <taxon>Sar</taxon>
        <taxon>Stramenopiles</taxon>
        <taxon>Oomycota</taxon>
        <taxon>Peronosporomycetes</taxon>
        <taxon>Peronosporales</taxon>
        <taxon>Peronosporaceae</taxon>
        <taxon>Phytophthora</taxon>
    </lineage>
</organism>
<accession>A0A8T1W6L4</accession>
<name>A0A8T1W6L4_9STRA</name>
<feature type="transmembrane region" description="Helical" evidence="2">
    <location>
        <begin position="308"/>
        <end position="328"/>
    </location>
</feature>
<proteinExistence type="predicted"/>
<feature type="transmembrane region" description="Helical" evidence="2">
    <location>
        <begin position="132"/>
        <end position="154"/>
    </location>
</feature>
<evidence type="ECO:0000256" key="2">
    <source>
        <dbReference type="SAM" id="Phobius"/>
    </source>
</evidence>
<feature type="transmembrane region" description="Helical" evidence="2">
    <location>
        <begin position="509"/>
        <end position="530"/>
    </location>
</feature>
<keyword evidence="2" id="KW-1133">Transmembrane helix</keyword>
<keyword evidence="2" id="KW-0812">Transmembrane</keyword>
<feature type="region of interest" description="Disordered" evidence="1">
    <location>
        <begin position="370"/>
        <end position="399"/>
    </location>
</feature>
<feature type="compositionally biased region" description="Basic and acidic residues" evidence="1">
    <location>
        <begin position="376"/>
        <end position="387"/>
    </location>
</feature>
<keyword evidence="4" id="KW-1185">Reference proteome</keyword>
<evidence type="ECO:0000313" key="3">
    <source>
        <dbReference type="EMBL" id="KAG7387830.1"/>
    </source>
</evidence>
<protein>
    <recommendedName>
        <fullName evidence="5">Transmembrane protein</fullName>
    </recommendedName>
</protein>
<evidence type="ECO:0000313" key="4">
    <source>
        <dbReference type="Proteomes" id="UP000694044"/>
    </source>
</evidence>
<feature type="transmembrane region" description="Helical" evidence="2">
    <location>
        <begin position="283"/>
        <end position="302"/>
    </location>
</feature>
<dbReference type="OrthoDB" id="121668at2759"/>
<feature type="transmembrane region" description="Helical" evidence="2">
    <location>
        <begin position="65"/>
        <end position="84"/>
    </location>
</feature>
<dbReference type="AlphaFoldDB" id="A0A8T1W6L4"/>
<feature type="transmembrane region" description="Helical" evidence="2">
    <location>
        <begin position="221"/>
        <end position="241"/>
    </location>
</feature>
<feature type="transmembrane region" description="Helical" evidence="2">
    <location>
        <begin position="247"/>
        <end position="263"/>
    </location>
</feature>
<evidence type="ECO:0000256" key="1">
    <source>
        <dbReference type="SAM" id="MobiDB-lite"/>
    </source>
</evidence>
<feature type="transmembrane region" description="Helical" evidence="2">
    <location>
        <begin position="416"/>
        <end position="437"/>
    </location>
</feature>
<comment type="caution">
    <text evidence="3">The sequence shown here is derived from an EMBL/GenBank/DDBJ whole genome shotgun (WGS) entry which is preliminary data.</text>
</comment>